<sequence>MSQQPHDEQNGRPMPPTYGSGAQSPYGSQPGGSQPYGSQPGAQSYGAQPGGAQPYGAGAQPPYGSGPQQPYGSAPQQPYGAQPGQPYGASPYAQQPGRPAVIPGQPLPENAYGEGSAIFWQPTDSERQAAMWTHIGAIFISWLMPLIMFLVKKDESAFVREHARQSLNAQIMNTIAIIALTVIVTIIAVLTLGIGGLLTPLIYAPWVFYTILEIIAAVKANKGEGYRFMLAPDMVK</sequence>
<keyword evidence="3 6" id="KW-1133">Transmembrane helix</keyword>
<evidence type="ECO:0000256" key="3">
    <source>
        <dbReference type="ARBA" id="ARBA00022989"/>
    </source>
</evidence>
<keyword evidence="4 6" id="KW-0472">Membrane</keyword>
<protein>
    <recommendedName>
        <fullName evidence="9">Tic20 family protein</fullName>
    </recommendedName>
</protein>
<evidence type="ECO:0000256" key="2">
    <source>
        <dbReference type="ARBA" id="ARBA00022692"/>
    </source>
</evidence>
<accession>A0ABP8EMY4</accession>
<dbReference type="InterPro" id="IPR019109">
    <property type="entry name" value="MamF_MmsF"/>
</dbReference>
<dbReference type="EMBL" id="BAABAZ010000012">
    <property type="protein sequence ID" value="GAA4285363.1"/>
    <property type="molecule type" value="Genomic_DNA"/>
</dbReference>
<keyword evidence="2 6" id="KW-0812">Transmembrane</keyword>
<feature type="transmembrane region" description="Helical" evidence="6">
    <location>
        <begin position="201"/>
        <end position="220"/>
    </location>
</feature>
<dbReference type="Proteomes" id="UP001501586">
    <property type="component" value="Unassembled WGS sequence"/>
</dbReference>
<comment type="caution">
    <text evidence="7">The sequence shown here is derived from an EMBL/GenBank/DDBJ whole genome shotgun (WGS) entry which is preliminary data.</text>
</comment>
<feature type="transmembrane region" description="Helical" evidence="6">
    <location>
        <begin position="171"/>
        <end position="195"/>
    </location>
</feature>
<reference evidence="8" key="1">
    <citation type="journal article" date="2019" name="Int. J. Syst. Evol. Microbiol.">
        <title>The Global Catalogue of Microorganisms (GCM) 10K type strain sequencing project: providing services to taxonomists for standard genome sequencing and annotation.</title>
        <authorList>
            <consortium name="The Broad Institute Genomics Platform"/>
            <consortium name="The Broad Institute Genome Sequencing Center for Infectious Disease"/>
            <person name="Wu L."/>
            <person name="Ma J."/>
        </authorList>
    </citation>
    <scope>NUCLEOTIDE SEQUENCE [LARGE SCALE GENOMIC DNA]</scope>
    <source>
        <strain evidence="8">JCM 17458</strain>
    </source>
</reference>
<feature type="compositionally biased region" description="Basic and acidic residues" evidence="5">
    <location>
        <begin position="1"/>
        <end position="10"/>
    </location>
</feature>
<comment type="subcellular location">
    <subcellularLocation>
        <location evidence="1">Membrane</location>
        <topology evidence="1">Multi-pass membrane protein</topology>
    </subcellularLocation>
</comment>
<evidence type="ECO:0000313" key="8">
    <source>
        <dbReference type="Proteomes" id="UP001501586"/>
    </source>
</evidence>
<feature type="transmembrane region" description="Helical" evidence="6">
    <location>
        <begin position="131"/>
        <end position="151"/>
    </location>
</feature>
<organism evidence="7 8">
    <name type="scientific">Brevibacterium daeguense</name>
    <dbReference type="NCBI Taxonomy" id="909936"/>
    <lineage>
        <taxon>Bacteria</taxon>
        <taxon>Bacillati</taxon>
        <taxon>Actinomycetota</taxon>
        <taxon>Actinomycetes</taxon>
        <taxon>Micrococcales</taxon>
        <taxon>Brevibacteriaceae</taxon>
        <taxon>Brevibacterium</taxon>
    </lineage>
</organism>
<gene>
    <name evidence="7" type="ORF">GCM10022261_28940</name>
</gene>
<keyword evidence="8" id="KW-1185">Reference proteome</keyword>
<dbReference type="RefSeq" id="WP_236863201.1">
    <property type="nucleotide sequence ID" value="NZ_BAABAZ010000012.1"/>
</dbReference>
<evidence type="ECO:0000256" key="6">
    <source>
        <dbReference type="SAM" id="Phobius"/>
    </source>
</evidence>
<evidence type="ECO:0008006" key="9">
    <source>
        <dbReference type="Google" id="ProtNLM"/>
    </source>
</evidence>
<proteinExistence type="predicted"/>
<evidence type="ECO:0000313" key="7">
    <source>
        <dbReference type="EMBL" id="GAA4285363.1"/>
    </source>
</evidence>
<feature type="compositionally biased region" description="Low complexity" evidence="5">
    <location>
        <begin position="18"/>
        <end position="89"/>
    </location>
</feature>
<dbReference type="Pfam" id="PF09685">
    <property type="entry name" value="MamF_MmsF"/>
    <property type="match status" value="1"/>
</dbReference>
<evidence type="ECO:0000256" key="5">
    <source>
        <dbReference type="SAM" id="MobiDB-lite"/>
    </source>
</evidence>
<name>A0ABP8EMY4_9MICO</name>
<evidence type="ECO:0000256" key="4">
    <source>
        <dbReference type="ARBA" id="ARBA00023136"/>
    </source>
</evidence>
<evidence type="ECO:0000256" key="1">
    <source>
        <dbReference type="ARBA" id="ARBA00004141"/>
    </source>
</evidence>
<feature type="region of interest" description="Disordered" evidence="5">
    <location>
        <begin position="1"/>
        <end position="107"/>
    </location>
</feature>